<evidence type="ECO:0000256" key="1">
    <source>
        <dbReference type="ARBA" id="ARBA00004141"/>
    </source>
</evidence>
<keyword evidence="7 12" id="KW-0040">ANK repeat</keyword>
<dbReference type="InterPro" id="IPR002110">
    <property type="entry name" value="Ankyrin_rpt"/>
</dbReference>
<sequence length="984" mass="108735">MPNERTKPQESPSVCIDVEKNGKQQPQVAWLDKVEPKRNNDDEEDDDDDDDKKKEKMMDEEDCASISSESSSVQPAECSMSGCNNDDRYHGHRSASSSEQHRRQHLRLLWDREEIERSLARLPAGEAALNLLPSFAQPEQVDAIAYKIKDQKIWQSDDPLFLVPTFASGYARKASLLAENEAALSSSLTDLIIKWPSTCLLVATWLDNEGLVGLLLDKGARPSCRDADGRTALHLAASSGQSAGICELLLAHGAEPNEWDFGRKCTPLHCAAAAGCPRTLRALMEAKADVNAGLSGKSPLHYAVQSNSISCTEALLLAGASPNNPQVYTETPLHVAASLGLADCLKLLLAHGADVRVRYGEARVTPLHLAAEEGSYECVRLLLAAGAPVDAKNARGQTALHLATLAQSVETVEILLEAGAQVDAQDDNERTAMHAAVVKSIRSNELIRALIQAGASVDKADKFGYTPLHIAALNESSSVVSLLMSKGADLTAKTKGGISALSFIVRRTPEVLPRLVKRLDQAVSLHDHELGDVDCELRLDYRPLVQASSSCQPQQQQQQAARGESDLMLCLVEVGQGHVLKHPLCESFLYLKWLKIRKFFLFSLCFHSVYVGLFTAYIGLTYLWEVPRAGDLLFWFVLGFIMALASKELFQVAHGITIYAKGWENVLQWSVILSSALVLVEPRRDWQHHVAGVAILLVWVELMMIVGRFPMFGIYVQMFTQVAVNFFKFLGAYLCLVIGFSLAFSVLHRGYKSFENPLVGLLKTIIMLSGELEFEDVFFDEEAPVLYPGTTHLIMLAFVVLVTVILANLMMGLAVSDIQELRQCAGLDRLVRRAELVAHLENLLFSKLLDYAPKKLVRACRTGALLLRLPHHCAIHIRPNDPRESRLPKELIKSIYHLVSERKTRHKYRCRGESFKSTFDSDVDSRSKSSQRFSASYNFEPDSQAGLLNELSAELRAYVATINSKLDVMQTRMDTMGKGSSGSS</sequence>
<evidence type="ECO:0000256" key="4">
    <source>
        <dbReference type="ARBA" id="ARBA00022692"/>
    </source>
</evidence>
<feature type="transmembrane region" description="Helical" evidence="14">
    <location>
        <begin position="793"/>
        <end position="815"/>
    </location>
</feature>
<feature type="transmembrane region" description="Helical" evidence="14">
    <location>
        <begin position="686"/>
        <end position="706"/>
    </location>
</feature>
<dbReference type="PROSITE" id="PS50297">
    <property type="entry name" value="ANK_REP_REGION"/>
    <property type="match status" value="8"/>
</dbReference>
<dbReference type="InterPro" id="IPR036770">
    <property type="entry name" value="Ankyrin_rpt-contain_sf"/>
</dbReference>
<feature type="region of interest" description="Disordered" evidence="13">
    <location>
        <begin position="1"/>
        <end position="80"/>
    </location>
</feature>
<feature type="repeat" description="ANK" evidence="12">
    <location>
        <begin position="395"/>
        <end position="427"/>
    </location>
</feature>
<comment type="subcellular location">
    <subcellularLocation>
        <location evidence="1">Membrane</location>
        <topology evidence="1">Multi-pass membrane protein</topology>
    </subcellularLocation>
</comment>
<dbReference type="AlphaFoldDB" id="A0ABD2X631"/>
<evidence type="ECO:0000256" key="8">
    <source>
        <dbReference type="ARBA" id="ARBA00023065"/>
    </source>
</evidence>
<dbReference type="PANTHER" id="PTHR47143:SF1">
    <property type="entry name" value="ION_TRANS DOMAIN-CONTAINING PROTEIN"/>
    <property type="match status" value="1"/>
</dbReference>
<keyword evidence="2" id="KW-0813">Transport</keyword>
<dbReference type="SUPFAM" id="SSF48403">
    <property type="entry name" value="Ankyrin repeat"/>
    <property type="match status" value="1"/>
</dbReference>
<dbReference type="PRINTS" id="PR01415">
    <property type="entry name" value="ANKYRIN"/>
</dbReference>
<comment type="caution">
    <text evidence="16">The sequence shown here is derived from an EMBL/GenBank/DDBJ whole genome shotgun (WGS) entry which is preliminary data.</text>
</comment>
<dbReference type="Pfam" id="PF00520">
    <property type="entry name" value="Ion_trans"/>
    <property type="match status" value="1"/>
</dbReference>
<evidence type="ECO:0000256" key="10">
    <source>
        <dbReference type="ARBA" id="ARBA00023180"/>
    </source>
</evidence>
<protein>
    <recommendedName>
        <fullName evidence="15">Ion transport domain-containing protein</fullName>
    </recommendedName>
</protein>
<feature type="transmembrane region" description="Helical" evidence="14">
    <location>
        <begin position="726"/>
        <end position="747"/>
    </location>
</feature>
<feature type="repeat" description="ANK" evidence="12">
    <location>
        <begin position="463"/>
        <end position="495"/>
    </location>
</feature>
<reference evidence="16 17" key="1">
    <citation type="journal article" date="2024" name="bioRxiv">
        <title>A reference genome for Trichogramma kaykai: A tiny desert-dwelling parasitoid wasp with competing sex-ratio distorters.</title>
        <authorList>
            <person name="Culotta J."/>
            <person name="Lindsey A.R."/>
        </authorList>
    </citation>
    <scope>NUCLEOTIDE SEQUENCE [LARGE SCALE GENOMIC DNA]</scope>
    <source>
        <strain evidence="16 17">KSX58</strain>
    </source>
</reference>
<organism evidence="16 17">
    <name type="scientific">Trichogramma kaykai</name>
    <dbReference type="NCBI Taxonomy" id="54128"/>
    <lineage>
        <taxon>Eukaryota</taxon>
        <taxon>Metazoa</taxon>
        <taxon>Ecdysozoa</taxon>
        <taxon>Arthropoda</taxon>
        <taxon>Hexapoda</taxon>
        <taxon>Insecta</taxon>
        <taxon>Pterygota</taxon>
        <taxon>Neoptera</taxon>
        <taxon>Endopterygota</taxon>
        <taxon>Hymenoptera</taxon>
        <taxon>Apocrita</taxon>
        <taxon>Proctotrupomorpha</taxon>
        <taxon>Chalcidoidea</taxon>
        <taxon>Trichogrammatidae</taxon>
        <taxon>Trichogramma</taxon>
    </lineage>
</organism>
<keyword evidence="11" id="KW-0407">Ion channel</keyword>
<evidence type="ECO:0000256" key="7">
    <source>
        <dbReference type="ARBA" id="ARBA00023043"/>
    </source>
</evidence>
<dbReference type="Proteomes" id="UP001627154">
    <property type="component" value="Unassembled WGS sequence"/>
</dbReference>
<feature type="repeat" description="ANK" evidence="12">
    <location>
        <begin position="428"/>
        <end position="462"/>
    </location>
</feature>
<keyword evidence="8" id="KW-0406">Ion transport</keyword>
<proteinExistence type="predicted"/>
<accession>A0ABD2X631</accession>
<feature type="repeat" description="ANK" evidence="12">
    <location>
        <begin position="328"/>
        <end position="360"/>
    </location>
</feature>
<keyword evidence="4 14" id="KW-0812">Transmembrane</keyword>
<feature type="domain" description="Ion transport" evidence="15">
    <location>
        <begin position="629"/>
        <end position="823"/>
    </location>
</feature>
<feature type="repeat" description="ANK" evidence="12">
    <location>
        <begin position="263"/>
        <end position="295"/>
    </location>
</feature>
<keyword evidence="17" id="KW-1185">Reference proteome</keyword>
<keyword evidence="3" id="KW-0716">Sensory transduction</keyword>
<feature type="repeat" description="ANK" evidence="12">
    <location>
        <begin position="362"/>
        <end position="394"/>
    </location>
</feature>
<evidence type="ECO:0000256" key="14">
    <source>
        <dbReference type="SAM" id="Phobius"/>
    </source>
</evidence>
<dbReference type="EMBL" id="JBJJXI010000051">
    <property type="protein sequence ID" value="KAL3400348.1"/>
    <property type="molecule type" value="Genomic_DNA"/>
</dbReference>
<feature type="transmembrane region" description="Helical" evidence="14">
    <location>
        <begin position="632"/>
        <end position="650"/>
    </location>
</feature>
<evidence type="ECO:0000259" key="15">
    <source>
        <dbReference type="Pfam" id="PF00520"/>
    </source>
</evidence>
<dbReference type="PROSITE" id="PS50088">
    <property type="entry name" value="ANK_REPEAT"/>
    <property type="match status" value="8"/>
</dbReference>
<evidence type="ECO:0000256" key="3">
    <source>
        <dbReference type="ARBA" id="ARBA00022606"/>
    </source>
</evidence>
<keyword evidence="9 14" id="KW-0472">Membrane</keyword>
<keyword evidence="6 14" id="KW-1133">Transmembrane helix</keyword>
<dbReference type="InterPro" id="IPR052076">
    <property type="entry name" value="TRP_cation_channel"/>
</dbReference>
<dbReference type="GO" id="GO:0034220">
    <property type="term" value="P:monoatomic ion transmembrane transport"/>
    <property type="evidence" value="ECO:0007669"/>
    <property type="project" value="UniProtKB-KW"/>
</dbReference>
<evidence type="ECO:0000256" key="11">
    <source>
        <dbReference type="ARBA" id="ARBA00023303"/>
    </source>
</evidence>
<evidence type="ECO:0000256" key="9">
    <source>
        <dbReference type="ARBA" id="ARBA00023136"/>
    </source>
</evidence>
<gene>
    <name evidence="16" type="ORF">TKK_006219</name>
</gene>
<evidence type="ECO:0000256" key="2">
    <source>
        <dbReference type="ARBA" id="ARBA00022448"/>
    </source>
</evidence>
<evidence type="ECO:0000256" key="5">
    <source>
        <dbReference type="ARBA" id="ARBA00022737"/>
    </source>
</evidence>
<evidence type="ECO:0000256" key="6">
    <source>
        <dbReference type="ARBA" id="ARBA00022989"/>
    </source>
</evidence>
<evidence type="ECO:0000256" key="13">
    <source>
        <dbReference type="SAM" id="MobiDB-lite"/>
    </source>
</evidence>
<dbReference type="Pfam" id="PF13637">
    <property type="entry name" value="Ank_4"/>
    <property type="match status" value="1"/>
</dbReference>
<evidence type="ECO:0000256" key="12">
    <source>
        <dbReference type="PROSITE-ProRule" id="PRU00023"/>
    </source>
</evidence>
<evidence type="ECO:0000313" key="16">
    <source>
        <dbReference type="EMBL" id="KAL3400348.1"/>
    </source>
</evidence>
<keyword evidence="10" id="KW-0325">Glycoprotein</keyword>
<dbReference type="SMART" id="SM00248">
    <property type="entry name" value="ANK"/>
    <property type="match status" value="9"/>
</dbReference>
<feature type="repeat" description="ANK" evidence="12">
    <location>
        <begin position="228"/>
        <end position="261"/>
    </location>
</feature>
<evidence type="ECO:0000313" key="17">
    <source>
        <dbReference type="Proteomes" id="UP001627154"/>
    </source>
</evidence>
<dbReference type="Pfam" id="PF12796">
    <property type="entry name" value="Ank_2"/>
    <property type="match status" value="3"/>
</dbReference>
<feature type="compositionally biased region" description="Acidic residues" evidence="13">
    <location>
        <begin position="41"/>
        <end position="50"/>
    </location>
</feature>
<keyword evidence="5" id="KW-0677">Repeat</keyword>
<name>A0ABD2X631_9HYME</name>
<dbReference type="InterPro" id="IPR005821">
    <property type="entry name" value="Ion_trans_dom"/>
</dbReference>
<dbReference type="GO" id="GO:0034703">
    <property type="term" value="C:cation channel complex"/>
    <property type="evidence" value="ECO:0007669"/>
    <property type="project" value="UniProtKB-ARBA"/>
</dbReference>
<feature type="transmembrane region" description="Helical" evidence="14">
    <location>
        <begin position="599"/>
        <end position="620"/>
    </location>
</feature>
<dbReference type="PANTHER" id="PTHR47143">
    <property type="entry name" value="TRANSIENT RECEPTOR POTENTIAL CATION CHANNEL PROTEIN PAINLESS"/>
    <property type="match status" value="1"/>
</dbReference>
<dbReference type="Gene3D" id="1.25.40.20">
    <property type="entry name" value="Ankyrin repeat-containing domain"/>
    <property type="match status" value="1"/>
</dbReference>
<feature type="repeat" description="ANK" evidence="12">
    <location>
        <begin position="295"/>
        <end position="327"/>
    </location>
</feature>